<sequence>MNAWITEFINQFGYFAIALLIALENVFPPLPSEIILTMSGFMTTTTSLSIIGVIIAATIGSLIGALILYALGRQLTVKRLERLLSHRLFKLLGFHQDDAKKAVDWFNKHGTGGILYGRCIPVIRSLISIPAGIAQTSLGKFCLLTTIGSAIWNTLLVVLGAWVGQSWNKIVIIFNDYTTVAIIIMAIVGLYFAYRWYQKRIKKPKFQE</sequence>
<comment type="subcellular location">
    <subcellularLocation>
        <location evidence="1">Cell membrane</location>
        <topology evidence="1">Multi-pass membrane protein</topology>
    </subcellularLocation>
</comment>
<keyword evidence="9" id="KW-0378">Hydrolase</keyword>
<evidence type="ECO:0000256" key="3">
    <source>
        <dbReference type="ARBA" id="ARBA00022475"/>
    </source>
</evidence>
<dbReference type="InterPro" id="IPR032816">
    <property type="entry name" value="VTT_dom"/>
</dbReference>
<feature type="transmembrane region" description="Helical" evidence="7">
    <location>
        <begin position="50"/>
        <end position="72"/>
    </location>
</feature>
<evidence type="ECO:0000256" key="4">
    <source>
        <dbReference type="ARBA" id="ARBA00022692"/>
    </source>
</evidence>
<feature type="domain" description="VTT" evidence="8">
    <location>
        <begin position="30"/>
        <end position="161"/>
    </location>
</feature>
<evidence type="ECO:0000256" key="6">
    <source>
        <dbReference type="ARBA" id="ARBA00023136"/>
    </source>
</evidence>
<dbReference type="EMBL" id="ACGX02000007">
    <property type="protein sequence ID" value="EGC14624.1"/>
    <property type="molecule type" value="Genomic_DNA"/>
</dbReference>
<dbReference type="EC" id="3.1.3.1" evidence="9"/>
<protein>
    <submittedName>
        <fullName evidence="9">SNARE-like domain protein</fullName>
        <ecNumber evidence="9">3.1.3.1</ecNumber>
    </submittedName>
</protein>
<feature type="transmembrane region" description="Helical" evidence="7">
    <location>
        <begin position="170"/>
        <end position="194"/>
    </location>
</feature>
<name>A0A828RGF3_LIMRT</name>
<dbReference type="InterPro" id="IPR051311">
    <property type="entry name" value="DedA_domain"/>
</dbReference>
<keyword evidence="5 7" id="KW-1133">Transmembrane helix</keyword>
<keyword evidence="3" id="KW-1003">Cell membrane</keyword>
<evidence type="ECO:0000256" key="2">
    <source>
        <dbReference type="ARBA" id="ARBA00010792"/>
    </source>
</evidence>
<evidence type="ECO:0000256" key="5">
    <source>
        <dbReference type="ARBA" id="ARBA00022989"/>
    </source>
</evidence>
<evidence type="ECO:0000259" key="8">
    <source>
        <dbReference type="Pfam" id="PF09335"/>
    </source>
</evidence>
<reference evidence="9 10" key="1">
    <citation type="submission" date="2011-01" db="EMBL/GenBank/DDBJ databases">
        <authorList>
            <person name="Muzny D."/>
            <person name="Qin X."/>
            <person name="Buhay C."/>
            <person name="Dugan-Rocha S."/>
            <person name="Ding Y."/>
            <person name="Chen G."/>
            <person name="Hawes A."/>
            <person name="Holder M."/>
            <person name="Jhangiani S."/>
            <person name="Johnson A."/>
            <person name="Khan Z."/>
            <person name="Li Z."/>
            <person name="Liu W."/>
            <person name="Liu X."/>
            <person name="Perez L."/>
            <person name="Shen H."/>
            <person name="Wang Q."/>
            <person name="Watt J."/>
            <person name="Xi L."/>
            <person name="Xin Y."/>
            <person name="Zhou J."/>
            <person name="Deng J."/>
            <person name="Jiang H."/>
            <person name="Liu Y."/>
            <person name="Qu J."/>
            <person name="Song X.-Z."/>
            <person name="Zhang L."/>
            <person name="Villasana D."/>
            <person name="Johnson A."/>
            <person name="Liu J."/>
            <person name="Liyanage D."/>
            <person name="Lorensuhewa L."/>
            <person name="Robinson T."/>
            <person name="Song A."/>
            <person name="Song B.-B."/>
            <person name="Dinh H."/>
            <person name="Thornton R."/>
            <person name="Coyle M."/>
            <person name="Francisco L."/>
            <person name="Jackson L."/>
            <person name="Javaid M."/>
            <person name="Korchina V."/>
            <person name="Kovar C."/>
            <person name="Mata R."/>
            <person name="Mathew T."/>
            <person name="Ngo R."/>
            <person name="Nguyen L."/>
            <person name="Nguyen N."/>
            <person name="Okwuonu G."/>
            <person name="Ongeri F."/>
            <person name="Pham C."/>
            <person name="Simmons D."/>
            <person name="Wilczek-Boney K."/>
            <person name="Hale W."/>
            <person name="Jakkamsetti A."/>
            <person name="Pham P."/>
            <person name="Ruth R."/>
            <person name="San Lucas F."/>
            <person name="Warren J."/>
            <person name="Zhang J."/>
            <person name="Zhao Z."/>
            <person name="Zhou C."/>
            <person name="Zhu D."/>
            <person name="Lee S."/>
            <person name="Bess C."/>
            <person name="Blankenburg K."/>
            <person name="Forbes L."/>
            <person name="Fu Q."/>
            <person name="Gubbala S."/>
            <person name="Hirani K."/>
            <person name="Jayaseelan J.C."/>
            <person name="Lara F."/>
            <person name="Munidasa M."/>
            <person name="Palculict T."/>
            <person name="Patil S."/>
            <person name="Pu L.-L."/>
            <person name="Saada N."/>
            <person name="Tang L."/>
            <person name="Weissenberger G."/>
            <person name="Zhu Y."/>
            <person name="Hemphill L."/>
            <person name="Shang Y."/>
            <person name="Youmans B."/>
            <person name="Ayvaz T."/>
            <person name="Ross M."/>
            <person name="Santibanez J."/>
            <person name="Aqrawi P."/>
            <person name="Gross S."/>
            <person name="Joshi V."/>
            <person name="Fowler G."/>
            <person name="Nazareth L."/>
            <person name="Reid J."/>
            <person name="Worley K."/>
            <person name="Petrosino J."/>
            <person name="Highlander S."/>
            <person name="Gibbs R."/>
        </authorList>
    </citation>
    <scope>NUCLEOTIDE SEQUENCE [LARGE SCALE GENOMIC DNA]</scope>
    <source>
        <strain evidence="9 10">MM4-1A</strain>
    </source>
</reference>
<feature type="transmembrane region" description="Helical" evidence="7">
    <location>
        <begin position="141"/>
        <end position="164"/>
    </location>
</feature>
<evidence type="ECO:0000313" key="9">
    <source>
        <dbReference type="EMBL" id="EGC14624.1"/>
    </source>
</evidence>
<dbReference type="Proteomes" id="UP000004335">
    <property type="component" value="Unassembled WGS sequence"/>
</dbReference>
<dbReference type="GO" id="GO:0004035">
    <property type="term" value="F:alkaline phosphatase activity"/>
    <property type="evidence" value="ECO:0007669"/>
    <property type="project" value="UniProtKB-EC"/>
</dbReference>
<accession>A0A828RGF3</accession>
<evidence type="ECO:0000313" key="10">
    <source>
        <dbReference type="Proteomes" id="UP000004335"/>
    </source>
</evidence>
<comment type="similarity">
    <text evidence="2">Belongs to the DedA family.</text>
</comment>
<keyword evidence="4 7" id="KW-0812">Transmembrane</keyword>
<keyword evidence="6 7" id="KW-0472">Membrane</keyword>
<dbReference type="GO" id="GO:0005886">
    <property type="term" value="C:plasma membrane"/>
    <property type="evidence" value="ECO:0007669"/>
    <property type="project" value="UniProtKB-SubCell"/>
</dbReference>
<dbReference type="PANTHER" id="PTHR42709">
    <property type="entry name" value="ALKALINE PHOSPHATASE LIKE PROTEIN"/>
    <property type="match status" value="1"/>
</dbReference>
<dbReference type="Pfam" id="PF09335">
    <property type="entry name" value="VTT_dom"/>
    <property type="match status" value="1"/>
</dbReference>
<evidence type="ECO:0000256" key="7">
    <source>
        <dbReference type="SAM" id="Phobius"/>
    </source>
</evidence>
<gene>
    <name evidence="9" type="ORF">HMPREF0536_11761</name>
</gene>
<dbReference type="PANTHER" id="PTHR42709:SF6">
    <property type="entry name" value="UNDECAPRENYL PHOSPHATE TRANSPORTER A"/>
    <property type="match status" value="1"/>
</dbReference>
<evidence type="ECO:0000256" key="1">
    <source>
        <dbReference type="ARBA" id="ARBA00004651"/>
    </source>
</evidence>
<organism evidence="9 10">
    <name type="scientific">Limosilactobacillus reuteri MM4-1A</name>
    <dbReference type="NCBI Taxonomy" id="548485"/>
    <lineage>
        <taxon>Bacteria</taxon>
        <taxon>Bacillati</taxon>
        <taxon>Bacillota</taxon>
        <taxon>Bacilli</taxon>
        <taxon>Lactobacillales</taxon>
        <taxon>Lactobacillaceae</taxon>
        <taxon>Limosilactobacillus</taxon>
    </lineage>
</organism>
<feature type="transmembrane region" description="Helical" evidence="7">
    <location>
        <begin position="12"/>
        <end position="30"/>
    </location>
</feature>
<dbReference type="RefSeq" id="WP_003669234.1">
    <property type="nucleotide sequence ID" value="NZ_ACGX02000007.1"/>
</dbReference>
<dbReference type="AlphaFoldDB" id="A0A828RGF3"/>
<comment type="caution">
    <text evidence="9">The sequence shown here is derived from an EMBL/GenBank/DDBJ whole genome shotgun (WGS) entry which is preliminary data.</text>
</comment>
<proteinExistence type="inferred from homology"/>